<evidence type="ECO:0000256" key="7">
    <source>
        <dbReference type="SAM" id="MobiDB-lite"/>
    </source>
</evidence>
<evidence type="ECO:0000256" key="2">
    <source>
        <dbReference type="ARBA" id="ARBA00007977"/>
    </source>
</evidence>
<feature type="compositionally biased region" description="Basic and acidic residues" evidence="7">
    <location>
        <begin position="12"/>
        <end position="22"/>
    </location>
</feature>
<comment type="subcellular location">
    <subcellularLocation>
        <location evidence="1">Cell membrane</location>
        <topology evidence="1">Multi-pass membrane protein</topology>
    </subcellularLocation>
</comment>
<accession>A0AA46SAS8</accession>
<feature type="transmembrane region" description="Helical" evidence="8">
    <location>
        <begin position="377"/>
        <end position="397"/>
    </location>
</feature>
<comment type="similarity">
    <text evidence="2">Belongs to the UPF0324 family.</text>
</comment>
<keyword evidence="6 8" id="KW-0472">Membrane</keyword>
<dbReference type="RefSeq" id="WP_263509238.1">
    <property type="nucleotide sequence ID" value="NZ_CP106982.1"/>
</dbReference>
<feature type="transmembrane region" description="Helical" evidence="8">
    <location>
        <begin position="210"/>
        <end position="234"/>
    </location>
</feature>
<feature type="transmembrane region" description="Helical" evidence="8">
    <location>
        <begin position="181"/>
        <end position="198"/>
    </location>
</feature>
<feature type="transmembrane region" description="Helical" evidence="8">
    <location>
        <begin position="319"/>
        <end position="340"/>
    </location>
</feature>
<name>A0AA46SAS8_9NOCA</name>
<evidence type="ECO:0000256" key="8">
    <source>
        <dbReference type="SAM" id="Phobius"/>
    </source>
</evidence>
<feature type="region of interest" description="Disordered" evidence="7">
    <location>
        <begin position="1"/>
        <end position="56"/>
    </location>
</feature>
<dbReference type="GO" id="GO:0005886">
    <property type="term" value="C:plasma membrane"/>
    <property type="evidence" value="ECO:0007669"/>
    <property type="project" value="UniProtKB-SubCell"/>
</dbReference>
<dbReference type="InterPro" id="IPR018383">
    <property type="entry name" value="UPF0324_pro"/>
</dbReference>
<dbReference type="PANTHER" id="PTHR30106:SF2">
    <property type="entry name" value="UPF0324 INNER MEMBRANE PROTEIN YEIH"/>
    <property type="match status" value="1"/>
</dbReference>
<dbReference type="Proteomes" id="UP001163947">
    <property type="component" value="Chromosome"/>
</dbReference>
<feature type="transmembrane region" description="Helical" evidence="8">
    <location>
        <begin position="346"/>
        <end position="365"/>
    </location>
</feature>
<dbReference type="GeneID" id="83620110"/>
<evidence type="ECO:0000256" key="1">
    <source>
        <dbReference type="ARBA" id="ARBA00004651"/>
    </source>
</evidence>
<gene>
    <name evidence="9" type="ORF">OCS65_06795</name>
</gene>
<feature type="transmembrane region" description="Helical" evidence="8">
    <location>
        <begin position="70"/>
        <end position="90"/>
    </location>
</feature>
<protein>
    <submittedName>
        <fullName evidence="9">Sulfate exporter family transporter</fullName>
    </submittedName>
</protein>
<evidence type="ECO:0000313" key="10">
    <source>
        <dbReference type="Proteomes" id="UP001163947"/>
    </source>
</evidence>
<feature type="transmembrane region" description="Helical" evidence="8">
    <location>
        <begin position="274"/>
        <end position="299"/>
    </location>
</feature>
<dbReference type="AlphaFoldDB" id="A0AA46SAS8"/>
<sequence>MCSVLDATAAAESDRRDPDHDTSGGADTRPAAGVGTGQAESGGRGGDGRSGGRGTRLNGKVALERARASLPGLVLSAAAAAVAVVAARLLGGISPLLIAILLGAVVANLGTLPAVFEPGVTVASRRLLRIGVALLGLQLLLPNVLALGWGTLAVVTAVVGLGIAGSMALGKLLGIGWTQRLLIACSFSICGAAAAAAVDGVVNARKRELVTTIALVVVFGTVMIPALPAAAAALGLDSTQAGMWAGAAIHEVAQVVAAGGALDAGSSAAAVGGGALAIAVTVKLARVALLAPVVAWIGVASRRRTATPTQTRRPPLVPLFLVGFLACVALRATGVLGPGWLDAARLTQTALLTAAMFALGTGVRLSVLRGVGWRPFALAAASTIIVAATALTGVLLVG</sequence>
<feature type="compositionally biased region" description="Gly residues" evidence="7">
    <location>
        <begin position="34"/>
        <end position="54"/>
    </location>
</feature>
<proteinExistence type="inferred from homology"/>
<organism evidence="9 10">
    <name type="scientific">Rhodococcus aetherivorans</name>
    <dbReference type="NCBI Taxonomy" id="191292"/>
    <lineage>
        <taxon>Bacteria</taxon>
        <taxon>Bacillati</taxon>
        <taxon>Actinomycetota</taxon>
        <taxon>Actinomycetes</taxon>
        <taxon>Mycobacteriales</taxon>
        <taxon>Nocardiaceae</taxon>
        <taxon>Rhodococcus</taxon>
    </lineage>
</organism>
<evidence type="ECO:0000256" key="6">
    <source>
        <dbReference type="ARBA" id="ARBA00023136"/>
    </source>
</evidence>
<keyword evidence="5 8" id="KW-1133">Transmembrane helix</keyword>
<dbReference type="EMBL" id="CP106982">
    <property type="protein sequence ID" value="UYF95465.1"/>
    <property type="molecule type" value="Genomic_DNA"/>
</dbReference>
<reference evidence="9" key="1">
    <citation type="submission" date="2022-09" db="EMBL/GenBank/DDBJ databases">
        <title>The genome sequence of Rhodococcus aetherivorans N1.</title>
        <authorList>
            <person name="Jiang W."/>
        </authorList>
    </citation>
    <scope>NUCLEOTIDE SEQUENCE</scope>
    <source>
        <strain evidence="9">N1</strain>
    </source>
</reference>
<dbReference type="Pfam" id="PF03601">
    <property type="entry name" value="Cons_hypoth698"/>
    <property type="match status" value="1"/>
</dbReference>
<evidence type="ECO:0000256" key="4">
    <source>
        <dbReference type="ARBA" id="ARBA00022692"/>
    </source>
</evidence>
<dbReference type="PANTHER" id="PTHR30106">
    <property type="entry name" value="INNER MEMBRANE PROTEIN YEIH-RELATED"/>
    <property type="match status" value="1"/>
</dbReference>
<evidence type="ECO:0000256" key="5">
    <source>
        <dbReference type="ARBA" id="ARBA00022989"/>
    </source>
</evidence>
<keyword evidence="4 8" id="KW-0812">Transmembrane</keyword>
<evidence type="ECO:0000256" key="3">
    <source>
        <dbReference type="ARBA" id="ARBA00022475"/>
    </source>
</evidence>
<keyword evidence="3" id="KW-1003">Cell membrane</keyword>
<evidence type="ECO:0000313" key="9">
    <source>
        <dbReference type="EMBL" id="UYF95465.1"/>
    </source>
</evidence>
<feature type="transmembrane region" description="Helical" evidence="8">
    <location>
        <begin position="96"/>
        <end position="115"/>
    </location>
</feature>